<evidence type="ECO:0000313" key="5">
    <source>
        <dbReference type="Proteomes" id="UP000050920"/>
    </source>
</evidence>
<dbReference type="SUPFAM" id="SSF51735">
    <property type="entry name" value="NAD(P)-binding Rossmann-fold domains"/>
    <property type="match status" value="1"/>
</dbReference>
<evidence type="ECO:0000256" key="1">
    <source>
        <dbReference type="ARBA" id="ARBA00006484"/>
    </source>
</evidence>
<evidence type="ECO:0000256" key="3">
    <source>
        <dbReference type="RuleBase" id="RU000363"/>
    </source>
</evidence>
<proteinExistence type="inferred from homology"/>
<comment type="caution">
    <text evidence="4">The sequence shown here is derived from an EMBL/GenBank/DDBJ whole genome shotgun (WGS) entry which is preliminary data.</text>
</comment>
<dbReference type="Gene3D" id="3.40.50.720">
    <property type="entry name" value="NAD(P)-binding Rossmann-like Domain"/>
    <property type="match status" value="1"/>
</dbReference>
<protein>
    <submittedName>
        <fullName evidence="4">Short-chain dehydrogenase oxidoreductase</fullName>
    </submittedName>
</protein>
<dbReference type="AlphaFoldDB" id="A0A0R2NNL6"/>
<name>A0A0R2NNL6_9LACO</name>
<dbReference type="Pfam" id="PF00106">
    <property type="entry name" value="adh_short"/>
    <property type="match status" value="1"/>
</dbReference>
<dbReference type="PANTHER" id="PTHR44196">
    <property type="entry name" value="DEHYDROGENASE/REDUCTASE SDR FAMILY MEMBER 7B"/>
    <property type="match status" value="1"/>
</dbReference>
<evidence type="ECO:0000256" key="2">
    <source>
        <dbReference type="ARBA" id="ARBA00023002"/>
    </source>
</evidence>
<dbReference type="InterPro" id="IPR036291">
    <property type="entry name" value="NAD(P)-bd_dom_sf"/>
</dbReference>
<dbReference type="EMBL" id="AYGX02000081">
    <property type="protein sequence ID" value="KRO27336.1"/>
    <property type="molecule type" value="Genomic_DNA"/>
</dbReference>
<dbReference type="GO" id="GO:0016491">
    <property type="term" value="F:oxidoreductase activity"/>
    <property type="evidence" value="ECO:0007669"/>
    <property type="project" value="UniProtKB-KW"/>
</dbReference>
<sequence length="267" mass="28189">MKLMKTDLTGQTVLVTGASSGLGEQLALAAAAQGANVVVAARRHDRLTAVADQCRILSQAQALAIKCDISKVGDVDHVFTTIEDVFGRLDVVINAAGFGYMAAATAIDQALVTKMFHVNTLGVMYVSQRAAQVMVKAGHGEIVNIASMAGKIATPKSSVYAATKAALIAYDNALRLELKPAGINVLTVNPGPIKTDFFKTADPSGNYLASVDRIALNSVKFAALIISKLGHNRREINRPWVMSAANLGYQAAPKLGDFLAGTVFNFK</sequence>
<dbReference type="GO" id="GO:0016020">
    <property type="term" value="C:membrane"/>
    <property type="evidence" value="ECO:0007669"/>
    <property type="project" value="TreeGrafter"/>
</dbReference>
<evidence type="ECO:0000313" key="4">
    <source>
        <dbReference type="EMBL" id="KRO27336.1"/>
    </source>
</evidence>
<organism evidence="4 5">
    <name type="scientific">Lactiplantibacillus fabifermentans DSM 21115</name>
    <dbReference type="NCBI Taxonomy" id="1413187"/>
    <lineage>
        <taxon>Bacteria</taxon>
        <taxon>Bacillati</taxon>
        <taxon>Bacillota</taxon>
        <taxon>Bacilli</taxon>
        <taxon>Lactobacillales</taxon>
        <taxon>Lactobacillaceae</taxon>
        <taxon>Lactiplantibacillus</taxon>
    </lineage>
</organism>
<comment type="similarity">
    <text evidence="1 3">Belongs to the short-chain dehydrogenases/reductases (SDR) family.</text>
</comment>
<dbReference type="InterPro" id="IPR002347">
    <property type="entry name" value="SDR_fam"/>
</dbReference>
<dbReference type="Proteomes" id="UP000050920">
    <property type="component" value="Unassembled WGS sequence"/>
</dbReference>
<dbReference type="PANTHER" id="PTHR44196:SF1">
    <property type="entry name" value="DEHYDROGENASE_REDUCTASE SDR FAMILY MEMBER 7B"/>
    <property type="match status" value="1"/>
</dbReference>
<accession>A0A0R2NNL6</accession>
<dbReference type="PRINTS" id="PR00081">
    <property type="entry name" value="GDHRDH"/>
</dbReference>
<reference evidence="4 5" key="1">
    <citation type="journal article" date="2015" name="Genome Announc.">
        <title>Expanding the biotechnology potential of lactobacilli through comparative genomics of 213 strains and associated genera.</title>
        <authorList>
            <person name="Sun Z."/>
            <person name="Harris H.M."/>
            <person name="McCann A."/>
            <person name="Guo C."/>
            <person name="Argimon S."/>
            <person name="Zhang W."/>
            <person name="Yang X."/>
            <person name="Jeffery I.B."/>
            <person name="Cooney J.C."/>
            <person name="Kagawa T.F."/>
            <person name="Liu W."/>
            <person name="Song Y."/>
            <person name="Salvetti E."/>
            <person name="Wrobel A."/>
            <person name="Rasinkangas P."/>
            <person name="Parkhill J."/>
            <person name="Rea M.C."/>
            <person name="O'Sullivan O."/>
            <person name="Ritari J."/>
            <person name="Douillard F.P."/>
            <person name="Paul Ross R."/>
            <person name="Yang R."/>
            <person name="Briner A.E."/>
            <person name="Felis G.E."/>
            <person name="de Vos W.M."/>
            <person name="Barrangou R."/>
            <person name="Klaenhammer T.R."/>
            <person name="Caufield P.W."/>
            <person name="Cui Y."/>
            <person name="Zhang H."/>
            <person name="O'Toole P.W."/>
        </authorList>
    </citation>
    <scope>NUCLEOTIDE SEQUENCE [LARGE SCALE GENOMIC DNA]</scope>
    <source>
        <strain evidence="4 5">DSM 21115</strain>
    </source>
</reference>
<dbReference type="PRINTS" id="PR00080">
    <property type="entry name" value="SDRFAMILY"/>
</dbReference>
<gene>
    <name evidence="4" type="ORF">DY78_GL000086</name>
</gene>
<keyword evidence="2" id="KW-0560">Oxidoreductase</keyword>
<keyword evidence="5" id="KW-1185">Reference proteome</keyword>